<dbReference type="InterPro" id="IPR036188">
    <property type="entry name" value="FAD/NAD-bd_sf"/>
</dbReference>
<protein>
    <submittedName>
        <fullName evidence="6">Uncharacterized protein</fullName>
    </submittedName>
</protein>
<comment type="similarity">
    <text evidence="1">Belongs to the FMO family.</text>
</comment>
<name>A0A8K0S184_9HYPO</name>
<evidence type="ECO:0000313" key="7">
    <source>
        <dbReference type="Proteomes" id="UP000813427"/>
    </source>
</evidence>
<dbReference type="PANTHER" id="PTHR23023">
    <property type="entry name" value="DIMETHYLANILINE MONOOXYGENASE"/>
    <property type="match status" value="1"/>
</dbReference>
<evidence type="ECO:0000256" key="5">
    <source>
        <dbReference type="ARBA" id="ARBA00023002"/>
    </source>
</evidence>
<dbReference type="Pfam" id="PF00743">
    <property type="entry name" value="FMO-like"/>
    <property type="match status" value="1"/>
</dbReference>
<dbReference type="OrthoDB" id="66881at2759"/>
<dbReference type="Proteomes" id="UP000813427">
    <property type="component" value="Unassembled WGS sequence"/>
</dbReference>
<dbReference type="GO" id="GO:0050661">
    <property type="term" value="F:NADP binding"/>
    <property type="evidence" value="ECO:0007669"/>
    <property type="project" value="InterPro"/>
</dbReference>
<dbReference type="PRINTS" id="PR00370">
    <property type="entry name" value="FMOXYGENASE"/>
</dbReference>
<dbReference type="SUPFAM" id="SSF51905">
    <property type="entry name" value="FAD/NAD(P)-binding domain"/>
    <property type="match status" value="1"/>
</dbReference>
<dbReference type="InterPro" id="IPR020946">
    <property type="entry name" value="Flavin_mOase-like"/>
</dbReference>
<dbReference type="GO" id="GO:0004499">
    <property type="term" value="F:N,N-dimethylaniline monooxygenase activity"/>
    <property type="evidence" value="ECO:0007669"/>
    <property type="project" value="InterPro"/>
</dbReference>
<keyword evidence="3" id="KW-0274">FAD</keyword>
<organism evidence="6 7">
    <name type="scientific">Fusarium tricinctum</name>
    <dbReference type="NCBI Taxonomy" id="61284"/>
    <lineage>
        <taxon>Eukaryota</taxon>
        <taxon>Fungi</taxon>
        <taxon>Dikarya</taxon>
        <taxon>Ascomycota</taxon>
        <taxon>Pezizomycotina</taxon>
        <taxon>Sordariomycetes</taxon>
        <taxon>Hypocreomycetidae</taxon>
        <taxon>Hypocreales</taxon>
        <taxon>Nectriaceae</taxon>
        <taxon>Fusarium</taxon>
        <taxon>Fusarium tricinctum species complex</taxon>
    </lineage>
</organism>
<dbReference type="InterPro" id="IPR050346">
    <property type="entry name" value="FMO-like"/>
</dbReference>
<evidence type="ECO:0000256" key="2">
    <source>
        <dbReference type="ARBA" id="ARBA00022630"/>
    </source>
</evidence>
<evidence type="ECO:0000256" key="1">
    <source>
        <dbReference type="ARBA" id="ARBA00009183"/>
    </source>
</evidence>
<reference evidence="6" key="1">
    <citation type="journal article" date="2021" name="Nat. Commun.">
        <title>Genetic determinants of endophytism in the Arabidopsis root mycobiome.</title>
        <authorList>
            <person name="Mesny F."/>
            <person name="Miyauchi S."/>
            <person name="Thiergart T."/>
            <person name="Pickel B."/>
            <person name="Atanasova L."/>
            <person name="Karlsson M."/>
            <person name="Huettel B."/>
            <person name="Barry K.W."/>
            <person name="Haridas S."/>
            <person name="Chen C."/>
            <person name="Bauer D."/>
            <person name="Andreopoulos W."/>
            <person name="Pangilinan J."/>
            <person name="LaButti K."/>
            <person name="Riley R."/>
            <person name="Lipzen A."/>
            <person name="Clum A."/>
            <person name="Drula E."/>
            <person name="Henrissat B."/>
            <person name="Kohler A."/>
            <person name="Grigoriev I.V."/>
            <person name="Martin F.M."/>
            <person name="Hacquard S."/>
        </authorList>
    </citation>
    <scope>NUCLEOTIDE SEQUENCE</scope>
    <source>
        <strain evidence="6">MPI-SDFR-AT-0068</strain>
    </source>
</reference>
<dbReference type="GO" id="GO:0050660">
    <property type="term" value="F:flavin adenine dinucleotide binding"/>
    <property type="evidence" value="ECO:0007669"/>
    <property type="project" value="InterPro"/>
</dbReference>
<accession>A0A8K0S184</accession>
<keyword evidence="5" id="KW-0560">Oxidoreductase</keyword>
<dbReference type="InterPro" id="IPR000960">
    <property type="entry name" value="Flavin_mOase"/>
</dbReference>
<evidence type="ECO:0000313" key="6">
    <source>
        <dbReference type="EMBL" id="KAH7251210.1"/>
    </source>
</evidence>
<dbReference type="Gene3D" id="3.50.50.60">
    <property type="entry name" value="FAD/NAD(P)-binding domain"/>
    <property type="match status" value="2"/>
</dbReference>
<evidence type="ECO:0000256" key="3">
    <source>
        <dbReference type="ARBA" id="ARBA00022827"/>
    </source>
</evidence>
<gene>
    <name evidence="6" type="ORF">BKA59DRAFT_509319</name>
</gene>
<keyword evidence="2" id="KW-0285">Flavoprotein</keyword>
<comment type="caution">
    <text evidence="6">The sequence shown here is derived from an EMBL/GenBank/DDBJ whole genome shotgun (WGS) entry which is preliminary data.</text>
</comment>
<proteinExistence type="inferred from homology"/>
<dbReference type="EMBL" id="JAGPXF010000003">
    <property type="protein sequence ID" value="KAH7251210.1"/>
    <property type="molecule type" value="Genomic_DNA"/>
</dbReference>
<keyword evidence="7" id="KW-1185">Reference proteome</keyword>
<evidence type="ECO:0000256" key="4">
    <source>
        <dbReference type="ARBA" id="ARBA00022857"/>
    </source>
</evidence>
<keyword evidence="4" id="KW-0521">NADP</keyword>
<dbReference type="AlphaFoldDB" id="A0A8K0S184"/>
<sequence length="326" mass="37562">MSYTQEPVPNKLSTQALIDYGPNATFRRLASISDWIEGIFVRGGHGKLLELSTTVEHVVKESHEWIVTLRKVIDGRNYCWQETFDAVVVASGHYNMPWFPVVEGFLEFNSKFPRAILHSKHFQGGSKFAGKVHLLLPTVECKTNSRPESYCGRSFSLLDRDHSQDFQSCQGSLYASLMEESINAYGWAPFEHPSLSVKRAIQRLDPQTGRIYFTDGSFLDNVDHIIYESGYTFGFPFSSKVQGLIKMCCRRLPVVYQHTWDIEDPTLTFIEGFTFRAYEWQAAAVARFLAGRSKSLPSMSYQLEWERQRGREKRGEKCYYSMRSEY</sequence>